<reference evidence="9" key="1">
    <citation type="submission" date="2019-12" db="EMBL/GenBank/DDBJ databases">
        <authorList>
            <person name="Cremers G."/>
        </authorList>
    </citation>
    <scope>NUCLEOTIDE SEQUENCE</scope>
    <source>
        <strain evidence="9">Vvax</strain>
    </source>
</reference>
<feature type="domain" description="Acyl-CoA oxidase/dehydrogenase middle" evidence="7">
    <location>
        <begin position="134"/>
        <end position="215"/>
    </location>
</feature>
<dbReference type="EMBL" id="LR743508">
    <property type="protein sequence ID" value="CAA2110341.1"/>
    <property type="molecule type" value="Genomic_DNA"/>
</dbReference>
<organism evidence="9">
    <name type="scientific">Variovorax paradoxus</name>
    <dbReference type="NCBI Taxonomy" id="34073"/>
    <lineage>
        <taxon>Bacteria</taxon>
        <taxon>Pseudomonadati</taxon>
        <taxon>Pseudomonadota</taxon>
        <taxon>Betaproteobacteria</taxon>
        <taxon>Burkholderiales</taxon>
        <taxon>Comamonadaceae</taxon>
        <taxon>Variovorax</taxon>
    </lineage>
</organism>
<dbReference type="InterPro" id="IPR006091">
    <property type="entry name" value="Acyl-CoA_Oxase/DH_mid-dom"/>
</dbReference>
<comment type="similarity">
    <text evidence="2">Belongs to the acyl-CoA dehydrogenase family.</text>
</comment>
<evidence type="ECO:0000256" key="3">
    <source>
        <dbReference type="ARBA" id="ARBA00022630"/>
    </source>
</evidence>
<keyword evidence="5 9" id="KW-0560">Oxidoreductase</keyword>
<dbReference type="PANTHER" id="PTHR43884">
    <property type="entry name" value="ACYL-COA DEHYDROGENASE"/>
    <property type="match status" value="1"/>
</dbReference>
<evidence type="ECO:0000256" key="4">
    <source>
        <dbReference type="ARBA" id="ARBA00022827"/>
    </source>
</evidence>
<feature type="domain" description="Acyl-CoA dehydrogenase/oxidase N-terminal" evidence="8">
    <location>
        <begin position="7"/>
        <end position="118"/>
    </location>
</feature>
<keyword evidence="3" id="KW-0285">Flavoprotein</keyword>
<dbReference type="SUPFAM" id="SSF47203">
    <property type="entry name" value="Acyl-CoA dehydrogenase C-terminal domain-like"/>
    <property type="match status" value="1"/>
</dbReference>
<evidence type="ECO:0000259" key="8">
    <source>
        <dbReference type="Pfam" id="PF02771"/>
    </source>
</evidence>
<dbReference type="PANTHER" id="PTHR43884:SF20">
    <property type="entry name" value="ACYL-COA DEHYDROGENASE FADE28"/>
    <property type="match status" value="1"/>
</dbReference>
<dbReference type="GO" id="GO:0003995">
    <property type="term" value="F:acyl-CoA dehydrogenase activity"/>
    <property type="evidence" value="ECO:0007669"/>
    <property type="project" value="TreeGrafter"/>
</dbReference>
<dbReference type="Gene3D" id="2.40.110.10">
    <property type="entry name" value="Butyryl-CoA Dehydrogenase, subunit A, domain 2"/>
    <property type="match status" value="1"/>
</dbReference>
<name>A0A679JW17_VARPD</name>
<dbReference type="GO" id="GO:0050660">
    <property type="term" value="F:flavin adenine dinucleotide binding"/>
    <property type="evidence" value="ECO:0007669"/>
    <property type="project" value="InterPro"/>
</dbReference>
<evidence type="ECO:0000259" key="7">
    <source>
        <dbReference type="Pfam" id="PF02770"/>
    </source>
</evidence>
<dbReference type="InterPro" id="IPR013786">
    <property type="entry name" value="AcylCoA_DH/ox_N"/>
</dbReference>
<evidence type="ECO:0000256" key="1">
    <source>
        <dbReference type="ARBA" id="ARBA00001974"/>
    </source>
</evidence>
<dbReference type="Pfam" id="PF02771">
    <property type="entry name" value="Acyl-CoA_dh_N"/>
    <property type="match status" value="1"/>
</dbReference>
<dbReference type="InterPro" id="IPR046373">
    <property type="entry name" value="Acyl-CoA_Oxase/DH_mid-dom_sf"/>
</dbReference>
<sequence>MNFELNDEQLALQDSLSRLLGDVYGFEQRRAIAASAAGWSTAVWQRLAELGLTALPLPASHGGFGGGAADLMPVMRELGKALVLEPYLSSIVLGATAVRLAADEVLQVQLLPGVASGEVRLAWAHDEQGARHAPLWIEAHARQEDGQWVIDGAKCNVLHAPSAHRFVVSARIDAKPGDARGVALFHVDARAAGLACRAHRLVDDTPAGELRFQAVKAQPLGDPRNGAANLRVLEATLAMGTAAVCADAVGTMETAYALAVDYLGTRRQFGRLIGENQALRHRAAEMLVALEMSRSMAVVAAVAADDLDAPGAHADLARAKLVIGRHARAVCHAAVQLHGGIGMTEEYAVGHCLRRVTLIDQLFGDTEAQATRLAAMA</sequence>
<dbReference type="Gene3D" id="1.20.140.10">
    <property type="entry name" value="Butyryl-CoA Dehydrogenase, subunit A, domain 3"/>
    <property type="match status" value="1"/>
</dbReference>
<dbReference type="InterPro" id="IPR037069">
    <property type="entry name" value="AcylCoA_DH/ox_N_sf"/>
</dbReference>
<keyword evidence="4" id="KW-0274">FAD</keyword>
<dbReference type="Pfam" id="PF02770">
    <property type="entry name" value="Acyl-CoA_dh_M"/>
    <property type="match status" value="1"/>
</dbReference>
<dbReference type="AlphaFoldDB" id="A0A679JW17"/>
<dbReference type="CDD" id="cd00567">
    <property type="entry name" value="ACAD"/>
    <property type="match status" value="1"/>
</dbReference>
<dbReference type="EC" id="1.3.1.108" evidence="9"/>
<evidence type="ECO:0000256" key="2">
    <source>
        <dbReference type="ARBA" id="ARBA00009347"/>
    </source>
</evidence>
<evidence type="ECO:0000313" key="9">
    <source>
        <dbReference type="EMBL" id="CAA2110341.1"/>
    </source>
</evidence>
<protein>
    <submittedName>
        <fullName evidence="9">Caffeyl-CoA reductase-Etf complex subunit CarC</fullName>
        <ecNumber evidence="9">1.3.1.108</ecNumber>
    </submittedName>
</protein>
<feature type="domain" description="Acyl-CoA dehydrogenase/oxidase C-terminal" evidence="6">
    <location>
        <begin position="231"/>
        <end position="375"/>
    </location>
</feature>
<evidence type="ECO:0000256" key="5">
    <source>
        <dbReference type="ARBA" id="ARBA00023002"/>
    </source>
</evidence>
<dbReference type="Gene3D" id="1.10.540.10">
    <property type="entry name" value="Acyl-CoA dehydrogenase/oxidase, N-terminal domain"/>
    <property type="match status" value="1"/>
</dbReference>
<gene>
    <name evidence="9" type="primary">carC_6</name>
    <name evidence="9" type="ORF">VVAX_06587</name>
</gene>
<dbReference type="SUPFAM" id="SSF56645">
    <property type="entry name" value="Acyl-CoA dehydrogenase NM domain-like"/>
    <property type="match status" value="1"/>
</dbReference>
<dbReference type="Pfam" id="PF00441">
    <property type="entry name" value="Acyl-CoA_dh_1"/>
    <property type="match status" value="1"/>
</dbReference>
<comment type="cofactor">
    <cofactor evidence="1">
        <name>FAD</name>
        <dbReference type="ChEBI" id="CHEBI:57692"/>
    </cofactor>
</comment>
<evidence type="ECO:0000259" key="6">
    <source>
        <dbReference type="Pfam" id="PF00441"/>
    </source>
</evidence>
<dbReference type="InterPro" id="IPR036250">
    <property type="entry name" value="AcylCo_DH-like_C"/>
</dbReference>
<accession>A0A679JW17</accession>
<dbReference type="RefSeq" id="WP_339094790.1">
    <property type="nucleotide sequence ID" value="NZ_LR743508.1"/>
</dbReference>
<proteinExistence type="inferred from homology"/>
<dbReference type="InterPro" id="IPR009100">
    <property type="entry name" value="AcylCoA_DH/oxidase_NM_dom_sf"/>
</dbReference>
<dbReference type="InterPro" id="IPR009075">
    <property type="entry name" value="AcylCo_DH/oxidase_C"/>
</dbReference>